<dbReference type="InParanoid" id="A0A1X7U4A6"/>
<name>A0A1X7U4A6_AMPQE</name>
<sequence length="102" mass="11394">MPPFPLQRLKGIANSKHLQERKEDQRLLSLQEPTTEPSIEDIPLSVSDQETSHMEWMTLSLLTSASSLQPVDSQEDMEWMTPSPPTPSPPSPPQSSIGRSKD</sequence>
<organism evidence="2">
    <name type="scientific">Amphimedon queenslandica</name>
    <name type="common">Sponge</name>
    <dbReference type="NCBI Taxonomy" id="400682"/>
    <lineage>
        <taxon>Eukaryota</taxon>
        <taxon>Metazoa</taxon>
        <taxon>Porifera</taxon>
        <taxon>Demospongiae</taxon>
        <taxon>Heteroscleromorpha</taxon>
        <taxon>Haplosclerida</taxon>
        <taxon>Niphatidae</taxon>
        <taxon>Amphimedon</taxon>
    </lineage>
</organism>
<dbReference type="EnsemblMetazoa" id="Aqu2.1.22374_001">
    <property type="protein sequence ID" value="Aqu2.1.22374_001"/>
    <property type="gene ID" value="Aqu2.1.22374"/>
</dbReference>
<feature type="region of interest" description="Disordered" evidence="1">
    <location>
        <begin position="1"/>
        <end position="40"/>
    </location>
</feature>
<feature type="compositionally biased region" description="Basic and acidic residues" evidence="1">
    <location>
        <begin position="17"/>
        <end position="26"/>
    </location>
</feature>
<feature type="compositionally biased region" description="Pro residues" evidence="1">
    <location>
        <begin position="82"/>
        <end position="93"/>
    </location>
</feature>
<evidence type="ECO:0000256" key="1">
    <source>
        <dbReference type="SAM" id="MobiDB-lite"/>
    </source>
</evidence>
<dbReference type="AlphaFoldDB" id="A0A1X7U4A6"/>
<proteinExistence type="predicted"/>
<protein>
    <submittedName>
        <fullName evidence="2">Uncharacterized protein</fullName>
    </submittedName>
</protein>
<evidence type="ECO:0000313" key="2">
    <source>
        <dbReference type="EnsemblMetazoa" id="Aqu2.1.22374_001"/>
    </source>
</evidence>
<accession>A0A1X7U4A6</accession>
<reference evidence="2" key="1">
    <citation type="submission" date="2017-05" db="UniProtKB">
        <authorList>
            <consortium name="EnsemblMetazoa"/>
        </authorList>
    </citation>
    <scope>IDENTIFICATION</scope>
</reference>
<feature type="region of interest" description="Disordered" evidence="1">
    <location>
        <begin position="67"/>
        <end position="102"/>
    </location>
</feature>